<organism evidence="2 3">
    <name type="scientific">Nocardioides caeni</name>
    <dbReference type="NCBI Taxonomy" id="574700"/>
    <lineage>
        <taxon>Bacteria</taxon>
        <taxon>Bacillati</taxon>
        <taxon>Actinomycetota</taxon>
        <taxon>Actinomycetes</taxon>
        <taxon>Propionibacteriales</taxon>
        <taxon>Nocardioidaceae</taxon>
        <taxon>Nocardioides</taxon>
    </lineage>
</organism>
<dbReference type="OrthoDB" id="5077119at2"/>
<keyword evidence="1" id="KW-1133">Transmembrane helix</keyword>
<keyword evidence="1" id="KW-0812">Transmembrane</keyword>
<dbReference type="EMBL" id="STGW01000003">
    <property type="protein sequence ID" value="THV16183.1"/>
    <property type="molecule type" value="Genomic_DNA"/>
</dbReference>
<accession>A0A4S8NHG4</accession>
<name>A0A4S8NHG4_9ACTN</name>
<keyword evidence="3" id="KW-1185">Reference proteome</keyword>
<proteinExistence type="predicted"/>
<dbReference type="AlphaFoldDB" id="A0A4S8NHG4"/>
<keyword evidence="1" id="KW-0472">Membrane</keyword>
<dbReference type="Proteomes" id="UP000307087">
    <property type="component" value="Unassembled WGS sequence"/>
</dbReference>
<reference evidence="2 3" key="1">
    <citation type="journal article" date="2009" name="Int. J. Syst. Evol. Microbiol.">
        <title>Nocardioides caeni sp. nov., isolated from wastewater.</title>
        <authorList>
            <person name="Yoon J.H."/>
            <person name="Kang S.J."/>
            <person name="Park S."/>
            <person name="Kim W."/>
            <person name="Oh T.K."/>
        </authorList>
    </citation>
    <scope>NUCLEOTIDE SEQUENCE [LARGE SCALE GENOMIC DNA]</scope>
    <source>
        <strain evidence="2 3">DSM 23134</strain>
    </source>
</reference>
<gene>
    <name evidence="2" type="ORF">E9934_06985</name>
</gene>
<feature type="transmembrane region" description="Helical" evidence="1">
    <location>
        <begin position="12"/>
        <end position="33"/>
    </location>
</feature>
<evidence type="ECO:0000313" key="3">
    <source>
        <dbReference type="Proteomes" id="UP000307087"/>
    </source>
</evidence>
<comment type="caution">
    <text evidence="2">The sequence shown here is derived from an EMBL/GenBank/DDBJ whole genome shotgun (WGS) entry which is preliminary data.</text>
</comment>
<protein>
    <submittedName>
        <fullName evidence="2">Uncharacterized protein</fullName>
    </submittedName>
</protein>
<sequence length="63" mass="7022">MLLPESLVRSHGFAVLAAFVAINTVVYVALSVAKALPKVYVRDHLPRTYHRAETRSIHPDAPR</sequence>
<evidence type="ECO:0000313" key="2">
    <source>
        <dbReference type="EMBL" id="THV16183.1"/>
    </source>
</evidence>
<evidence type="ECO:0000256" key="1">
    <source>
        <dbReference type="SAM" id="Phobius"/>
    </source>
</evidence>